<feature type="domain" description="NB-ARC" evidence="8">
    <location>
        <begin position="238"/>
        <end position="408"/>
    </location>
</feature>
<dbReference type="InterPro" id="IPR042197">
    <property type="entry name" value="Apaf_helical"/>
</dbReference>
<dbReference type="InterPro" id="IPR036388">
    <property type="entry name" value="WH-like_DNA-bd_sf"/>
</dbReference>
<dbReference type="InterPro" id="IPR002182">
    <property type="entry name" value="NB-ARC"/>
</dbReference>
<dbReference type="Pfam" id="PF23559">
    <property type="entry name" value="WHD_DRP"/>
    <property type="match status" value="1"/>
</dbReference>
<evidence type="ECO:0000313" key="12">
    <source>
        <dbReference type="Proteomes" id="UP000515211"/>
    </source>
</evidence>
<dbReference type="InterPro" id="IPR032675">
    <property type="entry name" value="LRR_dom_sf"/>
</dbReference>
<dbReference type="PANTHER" id="PTHR36766:SF42">
    <property type="entry name" value="NB-ARC DOMAIN DISEASE RESISTANCE PROTEIN"/>
    <property type="match status" value="1"/>
</dbReference>
<feature type="domain" description="R13L1/DRL21-like LRR repeat region" evidence="11">
    <location>
        <begin position="742"/>
        <end position="871"/>
    </location>
</feature>
<evidence type="ECO:0000256" key="1">
    <source>
        <dbReference type="ARBA" id="ARBA00022614"/>
    </source>
</evidence>
<dbReference type="SUPFAM" id="SSF52058">
    <property type="entry name" value="L domain-like"/>
    <property type="match status" value="2"/>
</dbReference>
<protein>
    <submittedName>
        <fullName evidence="13">Disease resistance protein RGA3</fullName>
    </submittedName>
</protein>
<dbReference type="SUPFAM" id="SSF52540">
    <property type="entry name" value="P-loop containing nucleoside triphosphate hydrolases"/>
    <property type="match status" value="1"/>
</dbReference>
<feature type="coiled-coil region" evidence="6">
    <location>
        <begin position="180"/>
        <end position="207"/>
    </location>
</feature>
<keyword evidence="3" id="KW-0547">Nucleotide-binding</keyword>
<dbReference type="GO" id="GO:0006952">
    <property type="term" value="P:defense response"/>
    <property type="evidence" value="ECO:0007669"/>
    <property type="project" value="UniProtKB-KW"/>
</dbReference>
<sequence>MFKLQSWLLLMQFANLHGHSFHILNRSNNSENNTNTQFHNIYGRSIFLLVHHQTRLSKHSFIHSIMADALLEIVIGNLNTFIQGELAAFWGVDSQAQKLSSSLKMIRAVLQDAEERQIKSNSVKLWLQDLSDAAYVLDDILEDCSTQSNLLQLEQTSSGVVRRAHGTWLASLHPKSLYFRRDVAKRMKEITNRLHEIDERRRTFELRTGVIERQQEDDQQRQTISTIPEHPKFGRVEDKEKIVEFLTKHASSIDGVSVYPVVGMGGLGKTTLAQWVFNDERVEQHFNLRIWVCVSTNFNMMRILQSIVESSTGVNPNLSTLEAMQNKVQQVLLDKRCLLVLDDVWENDKWEDLKSVLNSRGSETKGVSILVTTRDQIVASAMETCPTHHLQPLPQDENWSLFTHYAFGPNKEQPAKLVEIGKEIVRRCVGNPLASKVVGSLLGIQKEEKEWLNVLESKFWDIDGVMGALRLSYFHLKPSSRQCFCFCALYPEDFRISKEQLIHLWMANGLIKSKGHLEVEDVGNQQWEELLQRSFFQEVSIDKYGNTTFKIHDLFLDLAHSIVGEEYKAYGESASLTDLSRRVRHVSYSGFPELNQNTLKNIESLRTFIDLEPAISNFLIRYPVLVLHKVQLYNSLRALRTGSSELSALKSLTHLRYLNIYNSYITKLPKCVSRLQKLQILKLEQCHVLTCLSKHISKLKDLRHLLIEGCWSLIEMPPKMGELKQLKTLNIFIVDSKAKHGLAELHDLQLGGRLHIKGLENVQSEHDAREANLMSKKELSYLYLSWNSNSNSNSNSLCISPERVLEALEPPPNLKNFGINGYRGSEFPGWVRNTNIFSSLVNVILFDCNNCEQIPPLGKLPHLESLYVSGMKDVKYIDEDSYDGVEEKVAFKSLKELTLRNLPKLERIVRDEGVEMLPLVYKLTISCIPNMKLPHLQSVEVLEIKGLESDNEDVASVLEEIFLSVRCVKQLTIRSFPKLKVLTQELGTLSSLQELDIDDCVELESFVENVFQGLSFLRKLTISDCPRLKSLSSVAEHLTCLEFLTICSWPESMTLPTNMNKLTSLHDVIISGRVPEGLQCIPSLKPLMLFEVDSLPEWLGDMTSLQHLYIGGSPRIRSVPSSFRNLTNLRSLTIYDCARLEQRCQRETGQDWPNIAHVPHVDIREQQHRYTSWEMAKFKWNLRRSNISKHPNFSFDEMVEDLHKQKQD</sequence>
<dbReference type="Proteomes" id="UP000515211">
    <property type="component" value="Chromosome 5"/>
</dbReference>
<keyword evidence="6" id="KW-0175">Coiled coil</keyword>
<feature type="domain" description="Disease resistance protein winged helix" evidence="10">
    <location>
        <begin position="489"/>
        <end position="559"/>
    </location>
</feature>
<dbReference type="Gene3D" id="1.20.5.4130">
    <property type="match status" value="1"/>
</dbReference>
<feature type="signal peptide" evidence="7">
    <location>
        <begin position="1"/>
        <end position="18"/>
    </location>
</feature>
<dbReference type="PRINTS" id="PR00364">
    <property type="entry name" value="DISEASERSIST"/>
</dbReference>
<dbReference type="InterPro" id="IPR038005">
    <property type="entry name" value="RX-like_CC"/>
</dbReference>
<evidence type="ECO:0000259" key="11">
    <source>
        <dbReference type="Pfam" id="PF25019"/>
    </source>
</evidence>
<dbReference type="InterPro" id="IPR027417">
    <property type="entry name" value="P-loop_NTPase"/>
</dbReference>
<gene>
    <name evidence="13" type="primary">LOC107486996</name>
</gene>
<evidence type="ECO:0000256" key="2">
    <source>
        <dbReference type="ARBA" id="ARBA00022737"/>
    </source>
</evidence>
<dbReference type="RefSeq" id="XP_020999788.2">
    <property type="nucleotide sequence ID" value="XM_021144129.2"/>
</dbReference>
<dbReference type="AlphaFoldDB" id="A0A6P5NY50"/>
<accession>A0A6P5NY50</accession>
<dbReference type="Pfam" id="PF00931">
    <property type="entry name" value="NB-ARC"/>
    <property type="match status" value="1"/>
</dbReference>
<feature type="domain" description="Disease resistance N-terminal" evidence="9">
    <location>
        <begin position="71"/>
        <end position="154"/>
    </location>
</feature>
<dbReference type="InterPro" id="IPR056789">
    <property type="entry name" value="LRR_R13L1-DRL21"/>
</dbReference>
<dbReference type="Gene3D" id="3.80.10.10">
    <property type="entry name" value="Ribonuclease Inhibitor"/>
    <property type="match status" value="3"/>
</dbReference>
<organism evidence="12 13">
    <name type="scientific">Arachis duranensis</name>
    <name type="common">Wild peanut</name>
    <dbReference type="NCBI Taxonomy" id="130453"/>
    <lineage>
        <taxon>Eukaryota</taxon>
        <taxon>Viridiplantae</taxon>
        <taxon>Streptophyta</taxon>
        <taxon>Embryophyta</taxon>
        <taxon>Tracheophyta</taxon>
        <taxon>Spermatophyta</taxon>
        <taxon>Magnoliopsida</taxon>
        <taxon>eudicotyledons</taxon>
        <taxon>Gunneridae</taxon>
        <taxon>Pentapetalae</taxon>
        <taxon>rosids</taxon>
        <taxon>fabids</taxon>
        <taxon>Fabales</taxon>
        <taxon>Fabaceae</taxon>
        <taxon>Papilionoideae</taxon>
        <taxon>50 kb inversion clade</taxon>
        <taxon>dalbergioids sensu lato</taxon>
        <taxon>Dalbergieae</taxon>
        <taxon>Pterocarpus clade</taxon>
        <taxon>Arachis</taxon>
    </lineage>
</organism>
<dbReference type="Pfam" id="PF25019">
    <property type="entry name" value="LRR_R13L1-DRL21"/>
    <property type="match status" value="1"/>
</dbReference>
<dbReference type="GO" id="GO:0051707">
    <property type="term" value="P:response to other organism"/>
    <property type="evidence" value="ECO:0007669"/>
    <property type="project" value="UniProtKB-ARBA"/>
</dbReference>
<evidence type="ECO:0000256" key="4">
    <source>
        <dbReference type="ARBA" id="ARBA00022821"/>
    </source>
</evidence>
<name>A0A6P5NY50_ARADU</name>
<dbReference type="Gene3D" id="1.10.8.430">
    <property type="entry name" value="Helical domain of apoptotic protease-activating factors"/>
    <property type="match status" value="1"/>
</dbReference>
<evidence type="ECO:0000259" key="9">
    <source>
        <dbReference type="Pfam" id="PF18052"/>
    </source>
</evidence>
<dbReference type="PANTHER" id="PTHR36766">
    <property type="entry name" value="PLANT BROAD-SPECTRUM MILDEW RESISTANCE PROTEIN RPW8"/>
    <property type="match status" value="1"/>
</dbReference>
<dbReference type="FunFam" id="3.40.50.300:FF:001091">
    <property type="entry name" value="Probable disease resistance protein At1g61300"/>
    <property type="match status" value="1"/>
</dbReference>
<feature type="chain" id="PRO_5039653523" evidence="7">
    <location>
        <begin position="19"/>
        <end position="1208"/>
    </location>
</feature>
<keyword evidence="4" id="KW-0611">Plant defense</keyword>
<dbReference type="KEGG" id="adu:107486996"/>
<keyword evidence="7" id="KW-0732">Signal</keyword>
<dbReference type="InterPro" id="IPR058922">
    <property type="entry name" value="WHD_DRP"/>
</dbReference>
<dbReference type="GeneID" id="107486996"/>
<dbReference type="Pfam" id="PF18052">
    <property type="entry name" value="Rx_N"/>
    <property type="match status" value="1"/>
</dbReference>
<dbReference type="Gene3D" id="3.40.50.300">
    <property type="entry name" value="P-loop containing nucleotide triphosphate hydrolases"/>
    <property type="match status" value="1"/>
</dbReference>
<evidence type="ECO:0000256" key="3">
    <source>
        <dbReference type="ARBA" id="ARBA00022741"/>
    </source>
</evidence>
<dbReference type="Gene3D" id="1.10.10.10">
    <property type="entry name" value="Winged helix-like DNA-binding domain superfamily/Winged helix DNA-binding domain"/>
    <property type="match status" value="1"/>
</dbReference>
<keyword evidence="2" id="KW-0677">Repeat</keyword>
<evidence type="ECO:0000259" key="10">
    <source>
        <dbReference type="Pfam" id="PF23559"/>
    </source>
</evidence>
<proteinExistence type="predicted"/>
<keyword evidence="5" id="KW-0067">ATP-binding</keyword>
<evidence type="ECO:0000256" key="6">
    <source>
        <dbReference type="SAM" id="Coils"/>
    </source>
</evidence>
<evidence type="ECO:0000256" key="7">
    <source>
        <dbReference type="SAM" id="SignalP"/>
    </source>
</evidence>
<keyword evidence="12" id="KW-1185">Reference proteome</keyword>
<evidence type="ECO:0000313" key="13">
    <source>
        <dbReference type="RefSeq" id="XP_020999788.2"/>
    </source>
</evidence>
<dbReference type="CDD" id="cd14798">
    <property type="entry name" value="RX-CC_like"/>
    <property type="match status" value="1"/>
</dbReference>
<keyword evidence="1" id="KW-0433">Leucine-rich repeat</keyword>
<evidence type="ECO:0000256" key="5">
    <source>
        <dbReference type="ARBA" id="ARBA00022840"/>
    </source>
</evidence>
<reference evidence="12" key="1">
    <citation type="journal article" date="2016" name="Nat. Genet.">
        <title>The genome sequences of Arachis duranensis and Arachis ipaensis, the diploid ancestors of cultivated peanut.</title>
        <authorList>
            <person name="Bertioli D.J."/>
            <person name="Cannon S.B."/>
            <person name="Froenicke L."/>
            <person name="Huang G."/>
            <person name="Farmer A.D."/>
            <person name="Cannon E.K."/>
            <person name="Liu X."/>
            <person name="Gao D."/>
            <person name="Clevenger J."/>
            <person name="Dash S."/>
            <person name="Ren L."/>
            <person name="Moretzsohn M.C."/>
            <person name="Shirasawa K."/>
            <person name="Huang W."/>
            <person name="Vidigal B."/>
            <person name="Abernathy B."/>
            <person name="Chu Y."/>
            <person name="Niederhuth C.E."/>
            <person name="Umale P."/>
            <person name="Araujo A.C."/>
            <person name="Kozik A."/>
            <person name="Kim K.D."/>
            <person name="Burow M.D."/>
            <person name="Varshney R.K."/>
            <person name="Wang X."/>
            <person name="Zhang X."/>
            <person name="Barkley N."/>
            <person name="Guimaraes P.M."/>
            <person name="Isobe S."/>
            <person name="Guo B."/>
            <person name="Liao B."/>
            <person name="Stalker H.T."/>
            <person name="Schmitz R.J."/>
            <person name="Scheffler B.E."/>
            <person name="Leal-Bertioli S.C."/>
            <person name="Xun X."/>
            <person name="Jackson S.A."/>
            <person name="Michelmore R."/>
            <person name="Ozias-Akins P."/>
        </authorList>
    </citation>
    <scope>NUCLEOTIDE SEQUENCE [LARGE SCALE GENOMIC DNA]</scope>
    <source>
        <strain evidence="12">cv. V14167</strain>
    </source>
</reference>
<dbReference type="FunFam" id="1.10.10.10:FF:000322">
    <property type="entry name" value="Probable disease resistance protein At1g63360"/>
    <property type="match status" value="1"/>
</dbReference>
<reference evidence="13" key="2">
    <citation type="submission" date="2025-08" db="UniProtKB">
        <authorList>
            <consortium name="RefSeq"/>
        </authorList>
    </citation>
    <scope>IDENTIFICATION</scope>
    <source>
        <tissue evidence="13">Whole plant</tissue>
    </source>
</reference>
<evidence type="ECO:0000259" key="8">
    <source>
        <dbReference type="Pfam" id="PF00931"/>
    </source>
</evidence>
<dbReference type="InterPro" id="IPR041118">
    <property type="entry name" value="Rx_N"/>
</dbReference>
<dbReference type="GO" id="GO:0043531">
    <property type="term" value="F:ADP binding"/>
    <property type="evidence" value="ECO:0007669"/>
    <property type="project" value="InterPro"/>
</dbReference>
<dbReference type="GO" id="GO:0005524">
    <property type="term" value="F:ATP binding"/>
    <property type="evidence" value="ECO:0007669"/>
    <property type="project" value="UniProtKB-KW"/>
</dbReference>